<gene>
    <name evidence="1" type="ORF">BLA29_003265</name>
</gene>
<dbReference type="AlphaFoldDB" id="A0A1Y3AVD3"/>
<name>A0A1Y3AVD3_EURMA</name>
<protein>
    <submittedName>
        <fullName evidence="1">Uncharacterized protein</fullName>
    </submittedName>
</protein>
<accession>A0A1Y3AVD3</accession>
<evidence type="ECO:0000313" key="1">
    <source>
        <dbReference type="EMBL" id="OTF71758.1"/>
    </source>
</evidence>
<dbReference type="Proteomes" id="UP000194236">
    <property type="component" value="Unassembled WGS sequence"/>
</dbReference>
<feature type="non-terminal residue" evidence="1">
    <location>
        <position position="83"/>
    </location>
</feature>
<dbReference type="EMBL" id="MUJZ01059418">
    <property type="protein sequence ID" value="OTF71758.1"/>
    <property type="molecule type" value="Genomic_DNA"/>
</dbReference>
<reference evidence="1 2" key="1">
    <citation type="submission" date="2017-03" db="EMBL/GenBank/DDBJ databases">
        <title>Genome Survey of Euroglyphus maynei.</title>
        <authorList>
            <person name="Arlian L.G."/>
            <person name="Morgan M.S."/>
            <person name="Rider S.D."/>
        </authorList>
    </citation>
    <scope>NUCLEOTIDE SEQUENCE [LARGE SCALE GENOMIC DNA]</scope>
    <source>
        <strain evidence="1">Arlian Lab</strain>
        <tissue evidence="1">Whole body</tissue>
    </source>
</reference>
<proteinExistence type="predicted"/>
<keyword evidence="2" id="KW-1185">Reference proteome</keyword>
<sequence length="83" mass="9114">MIQSRSIGIGQFAKAVTQACGGQRITSSFPSLKRDWETRSETLPELVPAFAMNMPLHKITLKPAFNLNVHLFKNKSQAISGIG</sequence>
<evidence type="ECO:0000313" key="2">
    <source>
        <dbReference type="Proteomes" id="UP000194236"/>
    </source>
</evidence>
<comment type="caution">
    <text evidence="1">The sequence shown here is derived from an EMBL/GenBank/DDBJ whole genome shotgun (WGS) entry which is preliminary data.</text>
</comment>
<organism evidence="1 2">
    <name type="scientific">Euroglyphus maynei</name>
    <name type="common">Mayne's house dust mite</name>
    <dbReference type="NCBI Taxonomy" id="6958"/>
    <lineage>
        <taxon>Eukaryota</taxon>
        <taxon>Metazoa</taxon>
        <taxon>Ecdysozoa</taxon>
        <taxon>Arthropoda</taxon>
        <taxon>Chelicerata</taxon>
        <taxon>Arachnida</taxon>
        <taxon>Acari</taxon>
        <taxon>Acariformes</taxon>
        <taxon>Sarcoptiformes</taxon>
        <taxon>Astigmata</taxon>
        <taxon>Psoroptidia</taxon>
        <taxon>Analgoidea</taxon>
        <taxon>Pyroglyphidae</taxon>
        <taxon>Pyroglyphinae</taxon>
        <taxon>Euroglyphus</taxon>
    </lineage>
</organism>